<dbReference type="Pfam" id="PF00092">
    <property type="entry name" value="VWA"/>
    <property type="match status" value="1"/>
</dbReference>
<feature type="domain" description="VWFA" evidence="2">
    <location>
        <begin position="448"/>
        <end position="647"/>
    </location>
</feature>
<dbReference type="Gene3D" id="3.40.50.410">
    <property type="entry name" value="von Willebrand factor, type A domain"/>
    <property type="match status" value="1"/>
</dbReference>
<sequence>MESGFNIRGVKMSQFDEKILIEESKKNFEEFLKKEKRSLVTFTKDSNLIYMPNSNIDKFILNPKKGVLNIPLTSFLDRDLNNVEILWHIYYELALYPDWKKNPEKYLYRDELWKEEIEKISLYILSKIKTLNLQDDPAYKSKIIKNYVKKEILDFLYLIDKYTAFLRVLQLNPMYEYEENNKYILEYMKENKKTLNSIENMQRHRAFSNSFLLIELYKEIPNFNLEENPFNIKIFNEDLFYFVRRNLILEINKGEGILKRDEFVKSFVYPVFEKLFIDEIDNMEFVESKSKSMEKSKGEKSPLEASKDDDMPDSFESTKEEVDDILKEMLEEKESLDIASEDIVQGKVDLKDYGVSNSEEELFNYYAIKMKKQRDEMKLFWRKLVGNAKKEENVKKTEEQKGKLHVDSLIKHYPDFVEAEKKGNYKDLPIFSRYLLEPKAKVLPEKIEISFLIDNSGSMNESKIEAARKAVAVTLLSLEDFNDYLEKNTEKLNQKVEVLSETWFFGSKYNNLKKFQYKNNKNREKSDIIKSITKIDGYYGATDDASCLREIADNITSYEESRLKRGQDIKILFEITDGASSFPGLAKNAVEDLMEKNVKVFAFQIGKNSDKNEELFNYVWNENFKEKHGIIIGEDVEKLPQELLNSIGNNLENIFTK</sequence>
<dbReference type="EMBL" id="JAGGLJ010000009">
    <property type="protein sequence ID" value="MBP2025574.1"/>
    <property type="molecule type" value="Genomic_DNA"/>
</dbReference>
<dbReference type="InterPro" id="IPR002035">
    <property type="entry name" value="VWF_A"/>
</dbReference>
<dbReference type="SMART" id="SM00327">
    <property type="entry name" value="VWA"/>
    <property type="match status" value="1"/>
</dbReference>
<reference evidence="3 4" key="1">
    <citation type="submission" date="2021-03" db="EMBL/GenBank/DDBJ databases">
        <title>Genomic Encyclopedia of Type Strains, Phase IV (KMG-IV): sequencing the most valuable type-strain genomes for metagenomic binning, comparative biology and taxonomic classification.</title>
        <authorList>
            <person name="Goeker M."/>
        </authorList>
    </citation>
    <scope>NUCLEOTIDE SEQUENCE [LARGE SCALE GENOMIC DNA]</scope>
    <source>
        <strain evidence="3 4">DSM 27563</strain>
    </source>
</reference>
<protein>
    <recommendedName>
        <fullName evidence="2">VWFA domain-containing protein</fullName>
    </recommendedName>
</protein>
<dbReference type="RefSeq" id="WP_210060866.1">
    <property type="nucleotide sequence ID" value="NZ_JAGGLJ010000009.1"/>
</dbReference>
<keyword evidence="4" id="KW-1185">Reference proteome</keyword>
<evidence type="ECO:0000259" key="2">
    <source>
        <dbReference type="PROSITE" id="PS50234"/>
    </source>
</evidence>
<organism evidence="3 4">
    <name type="scientific">Peptoniphilus stercorisuis</name>
    <dbReference type="NCBI Taxonomy" id="1436965"/>
    <lineage>
        <taxon>Bacteria</taxon>
        <taxon>Bacillati</taxon>
        <taxon>Bacillota</taxon>
        <taxon>Tissierellia</taxon>
        <taxon>Tissierellales</taxon>
        <taxon>Peptoniphilaceae</taxon>
        <taxon>Peptoniphilus</taxon>
    </lineage>
</organism>
<gene>
    <name evidence="3" type="ORF">J2Z71_001117</name>
</gene>
<name>A0ABS4KCS6_9FIRM</name>
<dbReference type="Proteomes" id="UP001519306">
    <property type="component" value="Unassembled WGS sequence"/>
</dbReference>
<evidence type="ECO:0000313" key="4">
    <source>
        <dbReference type="Proteomes" id="UP001519306"/>
    </source>
</evidence>
<dbReference type="SUPFAM" id="SSF53300">
    <property type="entry name" value="vWA-like"/>
    <property type="match status" value="1"/>
</dbReference>
<feature type="compositionally biased region" description="Basic and acidic residues" evidence="1">
    <location>
        <begin position="291"/>
        <end position="309"/>
    </location>
</feature>
<comment type="caution">
    <text evidence="3">The sequence shown here is derived from an EMBL/GenBank/DDBJ whole genome shotgun (WGS) entry which is preliminary data.</text>
</comment>
<dbReference type="CDD" id="cd00198">
    <property type="entry name" value="vWFA"/>
    <property type="match status" value="1"/>
</dbReference>
<evidence type="ECO:0000313" key="3">
    <source>
        <dbReference type="EMBL" id="MBP2025574.1"/>
    </source>
</evidence>
<proteinExistence type="predicted"/>
<dbReference type="PROSITE" id="PS50234">
    <property type="entry name" value="VWFA"/>
    <property type="match status" value="1"/>
</dbReference>
<dbReference type="InterPro" id="IPR036465">
    <property type="entry name" value="vWFA_dom_sf"/>
</dbReference>
<feature type="region of interest" description="Disordered" evidence="1">
    <location>
        <begin position="291"/>
        <end position="318"/>
    </location>
</feature>
<accession>A0ABS4KCS6</accession>
<evidence type="ECO:0000256" key="1">
    <source>
        <dbReference type="SAM" id="MobiDB-lite"/>
    </source>
</evidence>